<dbReference type="STRING" id="680127.SAMN05421593_3941"/>
<name>A0A1H6I6I0_CHRCI</name>
<evidence type="ECO:0000313" key="3">
    <source>
        <dbReference type="EMBL" id="SEH42303.1"/>
    </source>
</evidence>
<evidence type="ECO:0000259" key="2">
    <source>
        <dbReference type="Pfam" id="PF18962"/>
    </source>
</evidence>
<accession>A0A1H6I6I0</accession>
<dbReference type="SUPFAM" id="SSF69304">
    <property type="entry name" value="Tricorn protease N-terminal domain"/>
    <property type="match status" value="2"/>
</dbReference>
<dbReference type="SUPFAM" id="SSF82171">
    <property type="entry name" value="DPP6 N-terminal domain-like"/>
    <property type="match status" value="1"/>
</dbReference>
<feature type="domain" description="Secretion system C-terminal sorting" evidence="2">
    <location>
        <begin position="839"/>
        <end position="905"/>
    </location>
</feature>
<dbReference type="InterPro" id="IPR026444">
    <property type="entry name" value="Secre_tail"/>
</dbReference>
<dbReference type="EMBL" id="FNWQ01000006">
    <property type="protein sequence ID" value="SEH42303.1"/>
    <property type="molecule type" value="Genomic_DNA"/>
</dbReference>
<evidence type="ECO:0000256" key="1">
    <source>
        <dbReference type="ARBA" id="ARBA00022729"/>
    </source>
</evidence>
<protein>
    <submittedName>
        <fullName evidence="3">Por secretion system C-terminal sorting domain-containing protein</fullName>
    </submittedName>
</protein>
<evidence type="ECO:0000313" key="4">
    <source>
        <dbReference type="Proteomes" id="UP000198561"/>
    </source>
</evidence>
<dbReference type="Pfam" id="PF18962">
    <property type="entry name" value="Por_Secre_tail"/>
    <property type="match status" value="1"/>
</dbReference>
<keyword evidence="1" id="KW-0732">Signal</keyword>
<dbReference type="AlphaFoldDB" id="A0A1H6I6I0"/>
<sequence length="907" mass="102189">MAIRAQTPINASLKETNFFPGSEPKGLLQVGNNLIFAANTGSGIEPHKYNLQTQTAEIVQNINGSFTDSMLKSEFYQIGNKVCYFASDNSNLQLWSTDLTTNSTSKVKDFNTYYPSSNNIVAKVLNGKLYFTFQQNLYISDGTSAGTFQVSNIYNIGNSLQESNGYVFFFGTNSIYGRELWKTDGTLAGTTLVKDIIPGPYSSITFSEKLYSFNNRIVFAARDSNFNVGLWSTDGTDINTENFSPLSPNATLYDFDFTNYDHLLFKVNGDLWKTDGTAPGTTVIYNNIPNIHKLTYFKNNTYIDTDTGIFFVDQIDQVNTLGNPSGSILQTISPSNNGNYLALKEYNNDASNVYFFDGNSLSQSNIKFNGDNKFIEYQNKLVFSGYMDSYVDYYTTYKNTELFSYDPASTISKVEKDLIYSGHGAPRFYTELNGEVYFLARDGYYYQVYKVDSNSNMTKLSSDLREPFPDNFADYNPVAVSGNYIYFHSNKLVQTNTTTNTVQQISPPLNEKIYGTYSLNNDKILVKTFNLSDNYMRMWSLDNNTANFTLLVEKTVSNFPSSINNVDIDFAKTDSGIYFKMLNNSTTEIWKSDGTAAGTLKITDLYNIYALNSFLSPVNDKVFFSDSPNFGNNTKLYYIDDMTNQVNLVKDSYSYINGKSFVKNNKLYFFSATNNGFITALNVTDGTPQNTQMVTQINSDGAYIIKKCGNFDYFVDYQRQKLFRTDGTAAGSILAATGTQGYSNFNCINNELYGISSLQKVFKTNGNPGNYQELSFAANNQVLQQPNYLWIRSLFTHNSKMYFSADLYNTHGEELFITDQINTLSTRKEGSTGNDKIVIYPNPASTEIHIKLSNQERIVKVVIYDINGRQVSTHNTSLINVQNIPSGIYILDIITNLRKHTSKLIKK</sequence>
<proteinExistence type="predicted"/>
<dbReference type="NCBIfam" id="TIGR04183">
    <property type="entry name" value="Por_Secre_tail"/>
    <property type="match status" value="1"/>
</dbReference>
<reference evidence="3 4" key="1">
    <citation type="submission" date="2016-10" db="EMBL/GenBank/DDBJ databases">
        <authorList>
            <person name="de Groot N.N."/>
        </authorList>
    </citation>
    <scope>NUCLEOTIDE SEQUENCE [LARGE SCALE GENOMIC DNA]</scope>
    <source>
        <strain evidence="3 4">DSM 23031</strain>
    </source>
</reference>
<dbReference type="Proteomes" id="UP000198561">
    <property type="component" value="Unassembled WGS sequence"/>
</dbReference>
<gene>
    <name evidence="3" type="ORF">SAMN05421593_3941</name>
</gene>
<organism evidence="3 4">
    <name type="scientific">Chryseobacterium culicis</name>
    <dbReference type="NCBI Taxonomy" id="680127"/>
    <lineage>
        <taxon>Bacteria</taxon>
        <taxon>Pseudomonadati</taxon>
        <taxon>Bacteroidota</taxon>
        <taxon>Flavobacteriia</taxon>
        <taxon>Flavobacteriales</taxon>
        <taxon>Weeksellaceae</taxon>
        <taxon>Chryseobacterium group</taxon>
        <taxon>Chryseobacterium</taxon>
    </lineage>
</organism>